<keyword evidence="2 4" id="KW-0472">Membrane</keyword>
<dbReference type="GO" id="GO:0043165">
    <property type="term" value="P:Gram-negative-bacterium-type cell outer membrane assembly"/>
    <property type="evidence" value="ECO:0007669"/>
    <property type="project" value="UniProtKB-UniRule"/>
</dbReference>
<comment type="caution">
    <text evidence="7">The sequence shown here is derived from an EMBL/GenBank/DDBJ whole genome shotgun (WGS) entry which is preliminary data.</text>
</comment>
<proteinExistence type="inferred from homology"/>
<dbReference type="NCBIfam" id="TIGR03300">
    <property type="entry name" value="assembly_YfgL"/>
    <property type="match status" value="1"/>
</dbReference>
<dbReference type="OrthoDB" id="5173551at2"/>
<dbReference type="PROSITE" id="PS51257">
    <property type="entry name" value="PROKAR_LIPOPROTEIN"/>
    <property type="match status" value="1"/>
</dbReference>
<feature type="chain" id="PRO_5016470140" description="Outer membrane protein assembly factor BamB" evidence="5">
    <location>
        <begin position="18"/>
        <end position="412"/>
    </location>
</feature>
<keyword evidence="4" id="KW-0564">Palmitate</keyword>
<evidence type="ECO:0000259" key="6">
    <source>
        <dbReference type="Pfam" id="PF13360"/>
    </source>
</evidence>
<gene>
    <name evidence="4" type="primary">bamB</name>
    <name evidence="7" type="ORF">C8D97_10184</name>
</gene>
<dbReference type="Pfam" id="PF13360">
    <property type="entry name" value="PQQ_2"/>
    <property type="match status" value="1"/>
</dbReference>
<keyword evidence="1 4" id="KW-0732">Signal</keyword>
<keyword evidence="4" id="KW-0449">Lipoprotein</keyword>
<feature type="domain" description="Pyrrolo-quinoline quinone repeat" evidence="6">
    <location>
        <begin position="81"/>
        <end position="311"/>
    </location>
</feature>
<evidence type="ECO:0000256" key="2">
    <source>
        <dbReference type="ARBA" id="ARBA00023136"/>
    </source>
</evidence>
<evidence type="ECO:0000256" key="5">
    <source>
        <dbReference type="SAM" id="SignalP"/>
    </source>
</evidence>
<dbReference type="Proteomes" id="UP000245790">
    <property type="component" value="Unassembled WGS sequence"/>
</dbReference>
<dbReference type="InterPro" id="IPR015943">
    <property type="entry name" value="WD40/YVTN_repeat-like_dom_sf"/>
</dbReference>
<dbReference type="PANTHER" id="PTHR34512">
    <property type="entry name" value="CELL SURFACE PROTEIN"/>
    <property type="match status" value="1"/>
</dbReference>
<dbReference type="EMBL" id="QGGU01000001">
    <property type="protein sequence ID" value="PWK54236.1"/>
    <property type="molecule type" value="Genomic_DNA"/>
</dbReference>
<dbReference type="HAMAP" id="MF_00923">
    <property type="entry name" value="OM_assembly_BamB"/>
    <property type="match status" value="1"/>
</dbReference>
<comment type="subcellular location">
    <subcellularLocation>
        <location evidence="4">Cell outer membrane</location>
        <topology evidence="4">Lipid-anchor</topology>
    </subcellularLocation>
</comment>
<dbReference type="InterPro" id="IPR017687">
    <property type="entry name" value="BamB"/>
</dbReference>
<comment type="function">
    <text evidence="4">Part of the outer membrane protein assembly complex, which is involved in assembly and insertion of beta-barrel proteins into the outer membrane.</text>
</comment>
<dbReference type="SMART" id="SM00564">
    <property type="entry name" value="PQQ"/>
    <property type="match status" value="7"/>
</dbReference>
<name>A0A316G2V4_9GAMM</name>
<dbReference type="PANTHER" id="PTHR34512:SF30">
    <property type="entry name" value="OUTER MEMBRANE PROTEIN ASSEMBLY FACTOR BAMB"/>
    <property type="match status" value="1"/>
</dbReference>
<sequence>MFARHIKPLLFLSVATAGLTFLSGCGEEDTLEPNPLPIIEETKVNYDAKWSVSYGEGQGERFLKLRPGVGYSKIYIADVSGVLKALDPENGEVIWRATVNEPISAGVAVANRLAVIGTREGEVIAFDVESGELKWQSQVSSEVIASPAVGDGFVVVNTVDGNVVALDAESGERKWFYDRNLPPLTLRGTSSPVIAHGAAIAGFANGKVGVFILESGQLAWEKQVTAPSGRSDLERLVDVDAQPIVFGPTLYASSYNGNLMALELQSGEPVWSRELSSYLDMGIDNQTLLVTHDNGYVSSLNRNNGSLLWTQKALFLRDTTSPTAFNDHIVVGDQGGYLHMLDKSDGSLIGQLNINQNINYSDCYYSDEACRFHNHDEYGVASSPVVVDDLLLVQTKNGHLIAYQQRKSEKKQ</sequence>
<dbReference type="AlphaFoldDB" id="A0A316G2V4"/>
<evidence type="ECO:0000313" key="7">
    <source>
        <dbReference type="EMBL" id="PWK54236.1"/>
    </source>
</evidence>
<accession>A0A316G2V4</accession>
<comment type="similarity">
    <text evidence="4">Belongs to the BamB family.</text>
</comment>
<evidence type="ECO:0000256" key="3">
    <source>
        <dbReference type="ARBA" id="ARBA00023237"/>
    </source>
</evidence>
<dbReference type="GO" id="GO:0009279">
    <property type="term" value="C:cell outer membrane"/>
    <property type="evidence" value="ECO:0007669"/>
    <property type="project" value="UniProtKB-SubCell"/>
</dbReference>
<dbReference type="SUPFAM" id="SSF50998">
    <property type="entry name" value="Quinoprotein alcohol dehydrogenase-like"/>
    <property type="match status" value="1"/>
</dbReference>
<evidence type="ECO:0000256" key="4">
    <source>
        <dbReference type="HAMAP-Rule" id="MF_00923"/>
    </source>
</evidence>
<comment type="subunit">
    <text evidence="4">Part of the Bam complex.</text>
</comment>
<evidence type="ECO:0000256" key="1">
    <source>
        <dbReference type="ARBA" id="ARBA00022729"/>
    </source>
</evidence>
<dbReference type="RefSeq" id="WP_109761362.1">
    <property type="nucleotide sequence ID" value="NZ_QGGU01000001.1"/>
</dbReference>
<organism evidence="7 8">
    <name type="scientific">Pleionea mediterranea</name>
    <dbReference type="NCBI Taxonomy" id="523701"/>
    <lineage>
        <taxon>Bacteria</taxon>
        <taxon>Pseudomonadati</taxon>
        <taxon>Pseudomonadota</taxon>
        <taxon>Gammaproteobacteria</taxon>
        <taxon>Oceanospirillales</taxon>
        <taxon>Pleioneaceae</taxon>
        <taxon>Pleionea</taxon>
    </lineage>
</organism>
<keyword evidence="3 4" id="KW-0998">Cell outer membrane</keyword>
<dbReference type="InterPro" id="IPR011047">
    <property type="entry name" value="Quinoprotein_ADH-like_sf"/>
</dbReference>
<feature type="signal peptide" evidence="5">
    <location>
        <begin position="1"/>
        <end position="17"/>
    </location>
</feature>
<reference evidence="7 8" key="1">
    <citation type="submission" date="2018-05" db="EMBL/GenBank/DDBJ databases">
        <title>Genomic Encyclopedia of Type Strains, Phase IV (KMG-IV): sequencing the most valuable type-strain genomes for metagenomic binning, comparative biology and taxonomic classification.</title>
        <authorList>
            <person name="Goeker M."/>
        </authorList>
    </citation>
    <scope>NUCLEOTIDE SEQUENCE [LARGE SCALE GENOMIC DNA]</scope>
    <source>
        <strain evidence="7 8">DSM 25350</strain>
    </source>
</reference>
<dbReference type="GO" id="GO:0051205">
    <property type="term" value="P:protein insertion into membrane"/>
    <property type="evidence" value="ECO:0007669"/>
    <property type="project" value="UniProtKB-UniRule"/>
</dbReference>
<dbReference type="Gene3D" id="2.130.10.10">
    <property type="entry name" value="YVTN repeat-like/Quinoprotein amine dehydrogenase"/>
    <property type="match status" value="1"/>
</dbReference>
<dbReference type="InterPro" id="IPR002372">
    <property type="entry name" value="PQQ_rpt_dom"/>
</dbReference>
<dbReference type="InterPro" id="IPR018391">
    <property type="entry name" value="PQQ_b-propeller_rpt"/>
</dbReference>
<keyword evidence="8" id="KW-1185">Reference proteome</keyword>
<evidence type="ECO:0000313" key="8">
    <source>
        <dbReference type="Proteomes" id="UP000245790"/>
    </source>
</evidence>
<protein>
    <recommendedName>
        <fullName evidence="4">Outer membrane protein assembly factor BamB</fullName>
    </recommendedName>
</protein>